<dbReference type="InterPro" id="IPR006652">
    <property type="entry name" value="Kelch_1"/>
</dbReference>
<organism evidence="4 5">
    <name type="scientific">Eumeta variegata</name>
    <name type="common">Bagworm moth</name>
    <name type="synonym">Eumeta japonica</name>
    <dbReference type="NCBI Taxonomy" id="151549"/>
    <lineage>
        <taxon>Eukaryota</taxon>
        <taxon>Metazoa</taxon>
        <taxon>Ecdysozoa</taxon>
        <taxon>Arthropoda</taxon>
        <taxon>Hexapoda</taxon>
        <taxon>Insecta</taxon>
        <taxon>Pterygota</taxon>
        <taxon>Neoptera</taxon>
        <taxon>Endopterygota</taxon>
        <taxon>Lepidoptera</taxon>
        <taxon>Glossata</taxon>
        <taxon>Ditrysia</taxon>
        <taxon>Tineoidea</taxon>
        <taxon>Psychidae</taxon>
        <taxon>Oiketicinae</taxon>
        <taxon>Eumeta</taxon>
    </lineage>
</organism>
<evidence type="ECO:0000256" key="1">
    <source>
        <dbReference type="ARBA" id="ARBA00022441"/>
    </source>
</evidence>
<keyword evidence="2" id="KW-0677">Repeat</keyword>
<evidence type="ECO:0000313" key="5">
    <source>
        <dbReference type="Proteomes" id="UP000299102"/>
    </source>
</evidence>
<dbReference type="SMART" id="SM00875">
    <property type="entry name" value="BACK"/>
    <property type="match status" value="1"/>
</dbReference>
<keyword evidence="1" id="KW-0880">Kelch repeat</keyword>
<protein>
    <submittedName>
        <fullName evidence="4">Actin-binding protein IPP</fullName>
    </submittedName>
</protein>
<dbReference type="Pfam" id="PF07707">
    <property type="entry name" value="BACK"/>
    <property type="match status" value="1"/>
</dbReference>
<dbReference type="InterPro" id="IPR011333">
    <property type="entry name" value="SKP1/BTB/POZ_sf"/>
</dbReference>
<dbReference type="InterPro" id="IPR015915">
    <property type="entry name" value="Kelch-typ_b-propeller"/>
</dbReference>
<gene>
    <name evidence="4" type="primary">IPP</name>
    <name evidence="4" type="ORF">EVAR_46363_1</name>
</gene>
<feature type="domain" description="BACK" evidence="3">
    <location>
        <begin position="123"/>
        <end position="225"/>
    </location>
</feature>
<proteinExistence type="predicted"/>
<dbReference type="PANTHER" id="PTHR24412">
    <property type="entry name" value="KELCH PROTEIN"/>
    <property type="match status" value="1"/>
</dbReference>
<reference evidence="4 5" key="1">
    <citation type="journal article" date="2019" name="Commun. Biol.">
        <title>The bagworm genome reveals a unique fibroin gene that provides high tensile strength.</title>
        <authorList>
            <person name="Kono N."/>
            <person name="Nakamura H."/>
            <person name="Ohtoshi R."/>
            <person name="Tomita M."/>
            <person name="Numata K."/>
            <person name="Arakawa K."/>
        </authorList>
    </citation>
    <scope>NUCLEOTIDE SEQUENCE [LARGE SCALE GENOMIC DNA]</scope>
</reference>
<dbReference type="EMBL" id="BGZK01000660">
    <property type="protein sequence ID" value="GBP55067.1"/>
    <property type="molecule type" value="Genomic_DNA"/>
</dbReference>
<evidence type="ECO:0000259" key="3">
    <source>
        <dbReference type="SMART" id="SM00875"/>
    </source>
</evidence>
<dbReference type="SUPFAM" id="SSF117281">
    <property type="entry name" value="Kelch motif"/>
    <property type="match status" value="1"/>
</dbReference>
<dbReference type="InterPro" id="IPR011705">
    <property type="entry name" value="BACK"/>
</dbReference>
<dbReference type="AlphaFoldDB" id="A0A4C1WY80"/>
<keyword evidence="5" id="KW-1185">Reference proteome</keyword>
<dbReference type="Pfam" id="PF01344">
    <property type="entry name" value="Kelch_1"/>
    <property type="match status" value="2"/>
</dbReference>
<sequence length="431" mass="48918">MNYKINNYAKATFENFQKFRQDGNYCDVDIISGNTVVKLLHKNESTGQLGHVPSNRIDDNQKGAIPGEYDEWVELPIELFLGKIYISSSNAQLLMSAAHFLLLENLVNCCSQYLKTQLHPSNAIGIFRFAEAHNCTNLAQFAWDYIQVHWFSFAEMEEFLDLPFQLLMKLLSSDKLLTEDEDEVLHVALHWLKHDLPLRRQHCIEVLQRVHIHQLKPQAFEDALKNIKDPYIAKILNMLREKRAKDLPTALPPSRRRPRNLYVVGGLTRDVNQDITLNTILRYDACNRFWEKLAPMQSPRVSHGVVAVGGKLYAVGGSDGLETLSSGEVYDIAIGKWSHIAPMKKARKWFGLAALNRKLYAFGGLVDGRMDSTIEVYDPVSNVWSLIGDMPEPRWATKAITYEVLPVRRGGEGGEKPIVGPGILMCPTRMD</sequence>
<comment type="caution">
    <text evidence="4">The sequence shown here is derived from an EMBL/GenBank/DDBJ whole genome shotgun (WGS) entry which is preliminary data.</text>
</comment>
<dbReference type="FunFam" id="1.25.40.420:FF:000001">
    <property type="entry name" value="Kelch-like family member 12"/>
    <property type="match status" value="1"/>
</dbReference>
<evidence type="ECO:0000256" key="2">
    <source>
        <dbReference type="ARBA" id="ARBA00022737"/>
    </source>
</evidence>
<evidence type="ECO:0000313" key="4">
    <source>
        <dbReference type="EMBL" id="GBP55067.1"/>
    </source>
</evidence>
<accession>A0A4C1WY80</accession>
<dbReference type="Gene3D" id="1.25.40.420">
    <property type="match status" value="1"/>
</dbReference>
<dbReference type="Gene3D" id="3.30.710.10">
    <property type="entry name" value="Potassium Channel Kv1.1, Chain A"/>
    <property type="match status" value="1"/>
</dbReference>
<dbReference type="Gene3D" id="2.120.10.80">
    <property type="entry name" value="Kelch-type beta propeller"/>
    <property type="match status" value="1"/>
</dbReference>
<dbReference type="OrthoDB" id="1022638at2759"/>
<name>A0A4C1WY80_EUMVA</name>
<dbReference type="Proteomes" id="UP000299102">
    <property type="component" value="Unassembled WGS sequence"/>
</dbReference>
<dbReference type="SMART" id="SM00612">
    <property type="entry name" value="Kelch"/>
    <property type="match status" value="3"/>
</dbReference>
<dbReference type="PANTHER" id="PTHR24412:SF489">
    <property type="entry name" value="RING FINGER DOMAIN AND KELCH REPEAT-CONTAINING PROTEIN DDB_G0271372"/>
    <property type="match status" value="1"/>
</dbReference>
<dbReference type="STRING" id="151549.A0A4C1WY80"/>